<evidence type="ECO:0000256" key="1">
    <source>
        <dbReference type="ARBA" id="ARBA00022679"/>
    </source>
</evidence>
<dbReference type="Gene3D" id="2.40.70.10">
    <property type="entry name" value="Acid Proteases"/>
    <property type="match status" value="1"/>
</dbReference>
<keyword evidence="5" id="KW-0378">Hydrolase</keyword>
<evidence type="ECO:0000256" key="3">
    <source>
        <dbReference type="ARBA" id="ARBA00022722"/>
    </source>
</evidence>
<dbReference type="InterPro" id="IPR021109">
    <property type="entry name" value="Peptidase_aspartic_dom_sf"/>
</dbReference>
<feature type="non-terminal residue" evidence="8">
    <location>
        <position position="284"/>
    </location>
</feature>
<dbReference type="SUPFAM" id="SSF50630">
    <property type="entry name" value="Acid proteases"/>
    <property type="match status" value="1"/>
</dbReference>
<dbReference type="InterPro" id="IPR043502">
    <property type="entry name" value="DNA/RNA_pol_sf"/>
</dbReference>
<keyword evidence="1" id="KW-0808">Transferase</keyword>
<dbReference type="GO" id="GO:0004190">
    <property type="term" value="F:aspartic-type endopeptidase activity"/>
    <property type="evidence" value="ECO:0007669"/>
    <property type="project" value="InterPro"/>
</dbReference>
<dbReference type="AlphaFoldDB" id="F1LCR2"/>
<feature type="region of interest" description="Disordered" evidence="6">
    <location>
        <begin position="32"/>
        <end position="57"/>
    </location>
</feature>
<evidence type="ECO:0000259" key="7">
    <source>
        <dbReference type="PROSITE" id="PS50175"/>
    </source>
</evidence>
<dbReference type="EMBL" id="JI177901">
    <property type="protein sequence ID" value="ADY47916.1"/>
    <property type="molecule type" value="mRNA"/>
</dbReference>
<evidence type="ECO:0000256" key="2">
    <source>
        <dbReference type="ARBA" id="ARBA00022695"/>
    </source>
</evidence>
<dbReference type="Pfam" id="PF13975">
    <property type="entry name" value="gag-asp_proteas"/>
    <property type="match status" value="1"/>
</dbReference>
<keyword evidence="4" id="KW-0255">Endonuclease</keyword>
<keyword evidence="3" id="KW-0540">Nuclease</keyword>
<keyword evidence="2" id="KW-0548">Nucleotidyltransferase</keyword>
<dbReference type="PANTHER" id="PTHR37984:SF5">
    <property type="entry name" value="PROTEIN NYNRIN-LIKE"/>
    <property type="match status" value="1"/>
</dbReference>
<evidence type="ECO:0000256" key="5">
    <source>
        <dbReference type="ARBA" id="ARBA00022801"/>
    </source>
</evidence>
<dbReference type="Gene3D" id="3.10.10.10">
    <property type="entry name" value="HIV Type 1 Reverse Transcriptase, subunit A, domain 1"/>
    <property type="match status" value="1"/>
</dbReference>
<dbReference type="PANTHER" id="PTHR37984">
    <property type="entry name" value="PROTEIN CBG26694"/>
    <property type="match status" value="1"/>
</dbReference>
<dbReference type="PROSITE" id="PS50175">
    <property type="entry name" value="ASP_PROT_RETROV"/>
    <property type="match status" value="1"/>
</dbReference>
<dbReference type="GO" id="GO:0016779">
    <property type="term" value="F:nucleotidyltransferase activity"/>
    <property type="evidence" value="ECO:0007669"/>
    <property type="project" value="UniProtKB-KW"/>
</dbReference>
<evidence type="ECO:0000256" key="6">
    <source>
        <dbReference type="SAM" id="MobiDB-lite"/>
    </source>
</evidence>
<proteinExistence type="evidence at transcript level"/>
<dbReference type="GO" id="GO:0004519">
    <property type="term" value="F:endonuclease activity"/>
    <property type="evidence" value="ECO:0007669"/>
    <property type="project" value="UniProtKB-KW"/>
</dbReference>
<name>F1LCR2_ASCSU</name>
<dbReference type="GO" id="GO:0006508">
    <property type="term" value="P:proteolysis"/>
    <property type="evidence" value="ECO:0007669"/>
    <property type="project" value="InterPro"/>
</dbReference>
<dbReference type="SUPFAM" id="SSF56672">
    <property type="entry name" value="DNA/RNA polymerases"/>
    <property type="match status" value="1"/>
</dbReference>
<reference evidence="8" key="1">
    <citation type="journal article" date="2011" name="Genome Res.">
        <title>Deep small RNA sequencing from the nematode Ascaris reveals conservation, functional diversification, and novel developmental profiles.</title>
        <authorList>
            <person name="Wang J."/>
            <person name="Czech B."/>
            <person name="Crunk A."/>
            <person name="Wallace A."/>
            <person name="Mitreva M."/>
            <person name="Hannon G.J."/>
            <person name="Davis R.E."/>
        </authorList>
    </citation>
    <scope>NUCLEOTIDE SEQUENCE</scope>
</reference>
<dbReference type="InterPro" id="IPR050951">
    <property type="entry name" value="Retrovirus_Pol_polyprotein"/>
</dbReference>
<organism evidence="8">
    <name type="scientific">Ascaris suum</name>
    <name type="common">Pig roundworm</name>
    <name type="synonym">Ascaris lumbricoides</name>
    <dbReference type="NCBI Taxonomy" id="6253"/>
    <lineage>
        <taxon>Eukaryota</taxon>
        <taxon>Metazoa</taxon>
        <taxon>Ecdysozoa</taxon>
        <taxon>Nematoda</taxon>
        <taxon>Chromadorea</taxon>
        <taxon>Rhabditida</taxon>
        <taxon>Spirurina</taxon>
        <taxon>Ascaridomorpha</taxon>
        <taxon>Ascaridoidea</taxon>
        <taxon>Ascarididae</taxon>
        <taxon>Ascaris</taxon>
    </lineage>
</organism>
<accession>F1LCR2</accession>
<protein>
    <recommendedName>
        <fullName evidence="7">Peptidase A2 domain-containing protein</fullName>
    </recommendedName>
</protein>
<evidence type="ECO:0000313" key="8">
    <source>
        <dbReference type="EMBL" id="ADY47916.1"/>
    </source>
</evidence>
<feature type="domain" description="Peptidase A2" evidence="7">
    <location>
        <begin position="75"/>
        <end position="153"/>
    </location>
</feature>
<feature type="compositionally biased region" description="Polar residues" evidence="6">
    <location>
        <begin position="45"/>
        <end position="54"/>
    </location>
</feature>
<dbReference type="InterPro" id="IPR001995">
    <property type="entry name" value="Peptidase_A2_cat"/>
</dbReference>
<evidence type="ECO:0000256" key="4">
    <source>
        <dbReference type="ARBA" id="ARBA00022759"/>
    </source>
</evidence>
<sequence length="284" mass="32035">MHFVKECRFSNHRCAQCGNTGHKEGYCACNRRQQKQRTNERRPRYQSNGIQSVKTKTDAQQRRKFVTALVDGHSVRLQVDTGSDITLVSKASWKQLGSPRLQPVTEEALDASNNPIRFSGQTTRTLKINGRTAAARIFVGYGNNARNLLGLDFIDKLDLWNLATLCDNVRRTTPTDQSIKERSESVTAFNPRERYPEVCDKSLGRCTMAKATLYLRNDAKPVFRPRRPVPYAALEAVEQELSRLENQGVITKVDYSRWAAPIVVVKKASGNLRICADFSTGLND</sequence>